<proteinExistence type="predicted"/>
<sequence>MLKKLQIMLDPETQKVINRLISKPTKSFFVNMAIKNFAETKEGKNFLVPQNEKNDDNKEEKIPKNKKDNHFLSQNKKVKIEQWS</sequence>
<comment type="caution">
    <text evidence="2">The sequence shown here is derived from an EMBL/GenBank/DDBJ whole genome shotgun (WGS) entry which is preliminary data.</text>
</comment>
<accession>A0AAW7Q0C0</accession>
<evidence type="ECO:0000313" key="3">
    <source>
        <dbReference type="Proteomes" id="UP001170288"/>
    </source>
</evidence>
<reference evidence="2" key="1">
    <citation type="submission" date="2022-12" db="EMBL/GenBank/DDBJ databases">
        <authorList>
            <person name="Uljanovas D."/>
        </authorList>
    </citation>
    <scope>NUCLEOTIDE SEQUENCE</scope>
    <source>
        <strain evidence="2">RCM69</strain>
    </source>
</reference>
<evidence type="ECO:0000256" key="1">
    <source>
        <dbReference type="SAM" id="MobiDB-lite"/>
    </source>
</evidence>
<feature type="compositionally biased region" description="Basic and acidic residues" evidence="1">
    <location>
        <begin position="52"/>
        <end position="70"/>
    </location>
</feature>
<protein>
    <submittedName>
        <fullName evidence="2">Uncharacterized protein</fullName>
    </submittedName>
</protein>
<name>A0AAW7Q0C0_9BACT</name>
<organism evidence="2 3">
    <name type="scientific">Aliarcobacter butzleri</name>
    <dbReference type="NCBI Taxonomy" id="28197"/>
    <lineage>
        <taxon>Bacteria</taxon>
        <taxon>Pseudomonadati</taxon>
        <taxon>Campylobacterota</taxon>
        <taxon>Epsilonproteobacteria</taxon>
        <taxon>Campylobacterales</taxon>
        <taxon>Arcobacteraceae</taxon>
        <taxon>Aliarcobacter</taxon>
    </lineage>
</organism>
<reference evidence="2" key="2">
    <citation type="journal article" date="2023" name="Microorganisms">
        <title>Genomic Characterization of Arcobacter butzleri Strains Isolated from Various Sources in Lithuania.</title>
        <authorList>
            <person name="Uljanovas D."/>
            <person name="Golz G."/>
            <person name="Fleischmann S."/>
            <person name="Kudirkiene E."/>
            <person name="Kasetiene N."/>
            <person name="Grineviciene A."/>
            <person name="Tamuleviciene E."/>
            <person name="Aksomaitiene J."/>
            <person name="Alter T."/>
            <person name="Malakauskas M."/>
        </authorList>
    </citation>
    <scope>NUCLEOTIDE SEQUENCE</scope>
    <source>
        <strain evidence="2">RCM69</strain>
    </source>
</reference>
<dbReference type="Proteomes" id="UP001170288">
    <property type="component" value="Unassembled WGS sequence"/>
</dbReference>
<dbReference type="EMBL" id="JAPZCX010000023">
    <property type="protein sequence ID" value="MDN5071573.1"/>
    <property type="molecule type" value="Genomic_DNA"/>
</dbReference>
<dbReference type="RefSeq" id="WP_152056719.1">
    <property type="nucleotide sequence ID" value="NZ_CABVRJ010000005.1"/>
</dbReference>
<feature type="region of interest" description="Disordered" evidence="1">
    <location>
        <begin position="45"/>
        <end position="84"/>
    </location>
</feature>
<gene>
    <name evidence="2" type="ORF">O8C76_11115</name>
</gene>
<evidence type="ECO:0000313" key="2">
    <source>
        <dbReference type="EMBL" id="MDN5071573.1"/>
    </source>
</evidence>
<dbReference type="AlphaFoldDB" id="A0AAW7Q0C0"/>